<evidence type="ECO:0000313" key="10">
    <source>
        <dbReference type="Proteomes" id="UP000027586"/>
    </source>
</evidence>
<feature type="transmembrane region" description="Helical" evidence="7">
    <location>
        <begin position="477"/>
        <end position="499"/>
    </location>
</feature>
<evidence type="ECO:0000256" key="1">
    <source>
        <dbReference type="ARBA" id="ARBA00004127"/>
    </source>
</evidence>
<dbReference type="CDD" id="cd17502">
    <property type="entry name" value="MFS_Azr1_MDR_like"/>
    <property type="match status" value="1"/>
</dbReference>
<keyword evidence="4 7" id="KW-1133">Transmembrane helix</keyword>
<dbReference type="GO" id="GO:0005886">
    <property type="term" value="C:plasma membrane"/>
    <property type="evidence" value="ECO:0007669"/>
    <property type="project" value="TreeGrafter"/>
</dbReference>
<evidence type="ECO:0000256" key="2">
    <source>
        <dbReference type="ARBA" id="ARBA00022448"/>
    </source>
</evidence>
<dbReference type="PROSITE" id="PS50850">
    <property type="entry name" value="MFS"/>
    <property type="match status" value="1"/>
</dbReference>
<feature type="transmembrane region" description="Helical" evidence="7">
    <location>
        <begin position="235"/>
        <end position="256"/>
    </location>
</feature>
<feature type="compositionally biased region" description="Polar residues" evidence="6">
    <location>
        <begin position="9"/>
        <end position="27"/>
    </location>
</feature>
<keyword evidence="3 7" id="KW-0812">Transmembrane</keyword>
<comment type="subcellular location">
    <subcellularLocation>
        <location evidence="1">Endomembrane system</location>
        <topology evidence="1">Multi-pass membrane protein</topology>
    </subcellularLocation>
</comment>
<protein>
    <submittedName>
        <fullName evidence="9">Vacuolar amino acid permease</fullName>
    </submittedName>
</protein>
<keyword evidence="10" id="KW-1185">Reference proteome</keyword>
<dbReference type="STRING" id="1263082.A0A068RSJ4"/>
<keyword evidence="2" id="KW-0813">Transport</keyword>
<dbReference type="InterPro" id="IPR036259">
    <property type="entry name" value="MFS_trans_sf"/>
</dbReference>
<accession>A0A068RSJ4</accession>
<feature type="transmembrane region" description="Helical" evidence="7">
    <location>
        <begin position="306"/>
        <end position="324"/>
    </location>
</feature>
<dbReference type="VEuPathDB" id="FungiDB:LCOR_04537.1"/>
<proteinExistence type="predicted"/>
<evidence type="ECO:0000256" key="4">
    <source>
        <dbReference type="ARBA" id="ARBA00022989"/>
    </source>
</evidence>
<feature type="transmembrane region" description="Helical" evidence="7">
    <location>
        <begin position="145"/>
        <end position="164"/>
    </location>
</feature>
<feature type="transmembrane region" description="Helical" evidence="7">
    <location>
        <begin position="115"/>
        <end position="133"/>
    </location>
</feature>
<dbReference type="OrthoDB" id="10021397at2759"/>
<feature type="transmembrane region" description="Helical" evidence="7">
    <location>
        <begin position="170"/>
        <end position="197"/>
    </location>
</feature>
<feature type="domain" description="Major facilitator superfamily (MFS) profile" evidence="8">
    <location>
        <begin position="80"/>
        <end position="572"/>
    </location>
</feature>
<gene>
    <name evidence="9" type="ORF">LCOR_04537.1</name>
</gene>
<comment type="caution">
    <text evidence="9">The sequence shown here is derived from an EMBL/GenBank/DDBJ whole genome shotgun (WGS) entry which is preliminary data.</text>
</comment>
<feature type="transmembrane region" description="Helical" evidence="7">
    <location>
        <begin position="209"/>
        <end position="229"/>
    </location>
</feature>
<organism evidence="9 10">
    <name type="scientific">Lichtheimia corymbifera JMRC:FSU:9682</name>
    <dbReference type="NCBI Taxonomy" id="1263082"/>
    <lineage>
        <taxon>Eukaryota</taxon>
        <taxon>Fungi</taxon>
        <taxon>Fungi incertae sedis</taxon>
        <taxon>Mucoromycota</taxon>
        <taxon>Mucoromycotina</taxon>
        <taxon>Mucoromycetes</taxon>
        <taxon>Mucorales</taxon>
        <taxon>Lichtheimiaceae</taxon>
        <taxon>Lichtheimia</taxon>
    </lineage>
</organism>
<dbReference type="EMBL" id="CBTN010000016">
    <property type="protein sequence ID" value="CDH53153.1"/>
    <property type="molecule type" value="Genomic_DNA"/>
</dbReference>
<evidence type="ECO:0000256" key="3">
    <source>
        <dbReference type="ARBA" id="ARBA00022692"/>
    </source>
</evidence>
<feature type="transmembrane region" description="Helical" evidence="7">
    <location>
        <begin position="435"/>
        <end position="465"/>
    </location>
</feature>
<sequence length="578" mass="62205">MERREETTPLLNDTLSPAGYKTTSASSDNDDCITILTSNPPSLASRRSSTSSSSSSSKGTAQQQDDIVARRLNGASLLTVLGSIWVAVTLGSLDSSIVATIYAQIGTEFQKSNEIVWIATAYLLSYTALQPLYGRISDVFGRKSALLFATVVFFIGSLLCGAAPNLWSLVVARLVAGLGGGGINTLTTVIISDLVSLRDRGKYQGYGNMAYGLGSLMGGPLGGFITDTVGWRWCFYINLPILLVTIYVASCVMTNYNLKERNDNSTLMERLKMIDWLGAGTIVTAVVAFMVATSLGGNTRPWSDPFVLGCLAASVVLTLLFGVVEAKVANNPLMPWSIVTSRTPLACSLANFWTLMATMSSVYMIPLYLQAVLGNSPTRAGLYLMPRIVSLSCGSVFSGFFISRTGEYKGITITAAFTLLVAITGYSFWTATTPLWFYFLTTILDGVSMGILITTTLIAMLSTIAASEMATITSMSYLFRSAGGVIGISVTSAVFQAVVKRILAEKITGPDAEKYIEIARQSMSEVRSLLPADILDIVLDAYEVALRYSFYSMVAMAALAFISTLFIQRFELSTKVSK</sequence>
<dbReference type="GO" id="GO:0000329">
    <property type="term" value="C:fungal-type vacuole membrane"/>
    <property type="evidence" value="ECO:0007669"/>
    <property type="project" value="TreeGrafter"/>
</dbReference>
<feature type="transmembrane region" description="Helical" evidence="7">
    <location>
        <begin position="381"/>
        <end position="403"/>
    </location>
</feature>
<dbReference type="PANTHER" id="PTHR23501:SF191">
    <property type="entry name" value="VACUOLAR BASIC AMINO ACID TRANSPORTER 4"/>
    <property type="match status" value="1"/>
</dbReference>
<evidence type="ECO:0000256" key="6">
    <source>
        <dbReference type="SAM" id="MobiDB-lite"/>
    </source>
</evidence>
<feature type="region of interest" description="Disordered" evidence="6">
    <location>
        <begin position="1"/>
        <end position="64"/>
    </location>
</feature>
<feature type="transmembrane region" description="Helical" evidence="7">
    <location>
        <begin position="548"/>
        <end position="567"/>
    </location>
</feature>
<dbReference type="PANTHER" id="PTHR23501">
    <property type="entry name" value="MAJOR FACILITATOR SUPERFAMILY"/>
    <property type="match status" value="1"/>
</dbReference>
<feature type="transmembrane region" description="Helical" evidence="7">
    <location>
        <begin position="345"/>
        <end position="369"/>
    </location>
</feature>
<dbReference type="SUPFAM" id="SSF103473">
    <property type="entry name" value="MFS general substrate transporter"/>
    <property type="match status" value="1"/>
</dbReference>
<name>A0A068RSJ4_9FUNG</name>
<evidence type="ECO:0000259" key="8">
    <source>
        <dbReference type="PROSITE" id="PS50850"/>
    </source>
</evidence>
<feature type="transmembrane region" description="Helical" evidence="7">
    <location>
        <begin position="276"/>
        <end position="294"/>
    </location>
</feature>
<reference evidence="9" key="1">
    <citation type="submission" date="2013-08" db="EMBL/GenBank/DDBJ databases">
        <title>Gene expansion shapes genome architecture in the human pathogen Lichtheimia corymbifera: an evolutionary genomics analysis in the ancient terrestrial Mucorales (Mucoromycotina).</title>
        <authorList>
            <person name="Schwartze V.U."/>
            <person name="Winter S."/>
            <person name="Shelest E."/>
            <person name="Marcet-Houben M."/>
            <person name="Horn F."/>
            <person name="Wehner S."/>
            <person name="Hoffmann K."/>
            <person name="Riege K."/>
            <person name="Sammeth M."/>
            <person name="Nowrousian M."/>
            <person name="Valiante V."/>
            <person name="Linde J."/>
            <person name="Jacobsen I.D."/>
            <person name="Marz M."/>
            <person name="Brakhage A.A."/>
            <person name="Gabaldon T."/>
            <person name="Bocker S."/>
            <person name="Voigt K."/>
        </authorList>
    </citation>
    <scope>NUCLEOTIDE SEQUENCE [LARGE SCALE GENOMIC DNA]</scope>
    <source>
        <strain evidence="9">FSU 9682</strain>
    </source>
</reference>
<feature type="compositionally biased region" description="Low complexity" evidence="6">
    <location>
        <begin position="45"/>
        <end position="57"/>
    </location>
</feature>
<dbReference type="InterPro" id="IPR011701">
    <property type="entry name" value="MFS"/>
</dbReference>
<feature type="transmembrane region" description="Helical" evidence="7">
    <location>
        <begin position="410"/>
        <end position="429"/>
    </location>
</feature>
<dbReference type="Gene3D" id="1.20.1250.20">
    <property type="entry name" value="MFS general substrate transporter like domains"/>
    <property type="match status" value="2"/>
</dbReference>
<dbReference type="InterPro" id="IPR020846">
    <property type="entry name" value="MFS_dom"/>
</dbReference>
<dbReference type="GO" id="GO:0015174">
    <property type="term" value="F:basic amino acid transmembrane transporter activity"/>
    <property type="evidence" value="ECO:0007669"/>
    <property type="project" value="TreeGrafter"/>
</dbReference>
<dbReference type="Proteomes" id="UP000027586">
    <property type="component" value="Unassembled WGS sequence"/>
</dbReference>
<dbReference type="Pfam" id="PF07690">
    <property type="entry name" value="MFS_1"/>
    <property type="match status" value="1"/>
</dbReference>
<feature type="transmembrane region" description="Helical" evidence="7">
    <location>
        <begin position="77"/>
        <end position="103"/>
    </location>
</feature>
<keyword evidence="5 7" id="KW-0472">Membrane</keyword>
<evidence type="ECO:0000256" key="7">
    <source>
        <dbReference type="SAM" id="Phobius"/>
    </source>
</evidence>
<evidence type="ECO:0000313" key="9">
    <source>
        <dbReference type="EMBL" id="CDH53153.1"/>
    </source>
</evidence>
<dbReference type="AlphaFoldDB" id="A0A068RSJ4"/>
<evidence type="ECO:0000256" key="5">
    <source>
        <dbReference type="ARBA" id="ARBA00023136"/>
    </source>
</evidence>
<dbReference type="GO" id="GO:0012505">
    <property type="term" value="C:endomembrane system"/>
    <property type="evidence" value="ECO:0007669"/>
    <property type="project" value="UniProtKB-SubCell"/>
</dbReference>